<gene>
    <name evidence="1" type="ORF">TPC1_14096</name>
</gene>
<name>A0A146KD11_9EUKA</name>
<proteinExistence type="predicted"/>
<protein>
    <recommendedName>
        <fullName evidence="2">Leucine rich repeats-containing protein</fullName>
    </recommendedName>
</protein>
<dbReference type="PROSITE" id="PS51450">
    <property type="entry name" value="LRR"/>
    <property type="match status" value="1"/>
</dbReference>
<organism evidence="1">
    <name type="scientific">Trepomonas sp. PC1</name>
    <dbReference type="NCBI Taxonomy" id="1076344"/>
    <lineage>
        <taxon>Eukaryota</taxon>
        <taxon>Metamonada</taxon>
        <taxon>Diplomonadida</taxon>
        <taxon>Hexamitidae</taxon>
        <taxon>Hexamitinae</taxon>
        <taxon>Trepomonas</taxon>
    </lineage>
</organism>
<dbReference type="Gene3D" id="3.80.10.10">
    <property type="entry name" value="Ribonuclease Inhibitor"/>
    <property type="match status" value="1"/>
</dbReference>
<sequence>FIPPDIQIKDQNELERIIETSQLDYCNQLSFDFKLTSSQFQQFVSKNFDYWELLLEDQDLCDIQCDITQPIVLVNSQIQLKQECTIKNLTLENKSSIVPSEHIVGIEYCSCISQEIDSSIIQNNYQTLKSLQFQNCTNDFVFDRQFDKLTNFCFEGNNIVVNEFMNIDRMSITTREITFSQSNLCLNKIRYFSLFNYALDNLDFTRMMPNLQSLSLTNNGLKEIRIQTQVKQLSVCKNIVKNFCQIESLTQLTIQNCKINNLDFLENFPNLAYLDASHNYICNLRGLLNCQKISSIRLFQNFIMTEQFRFLQHLPLERSYIWDFKNNPTDESVHGKLMNLKNYSNVENKYKNINVQPFEVDKLGMQKRVTNEKRRNLINKMNHQENIGQMYSKRITQELFKYQQLMAFVMVGLDDQE</sequence>
<accession>A0A146KD11</accession>
<evidence type="ECO:0008006" key="2">
    <source>
        <dbReference type="Google" id="ProtNLM"/>
    </source>
</evidence>
<dbReference type="InterPro" id="IPR032675">
    <property type="entry name" value="LRR_dom_sf"/>
</dbReference>
<feature type="non-terminal residue" evidence="1">
    <location>
        <position position="1"/>
    </location>
</feature>
<dbReference type="SUPFAM" id="SSF52058">
    <property type="entry name" value="L domain-like"/>
    <property type="match status" value="1"/>
</dbReference>
<evidence type="ECO:0000313" key="1">
    <source>
        <dbReference type="EMBL" id="JAP93575.1"/>
    </source>
</evidence>
<dbReference type="InterPro" id="IPR001611">
    <property type="entry name" value="Leu-rich_rpt"/>
</dbReference>
<dbReference type="AlphaFoldDB" id="A0A146KD11"/>
<reference evidence="1" key="1">
    <citation type="submission" date="2015-07" db="EMBL/GenBank/DDBJ databases">
        <title>Adaptation to a free-living lifestyle via gene acquisitions in the diplomonad Trepomonas sp. PC1.</title>
        <authorList>
            <person name="Xu F."/>
            <person name="Jerlstrom-Hultqvist J."/>
            <person name="Kolisko M."/>
            <person name="Simpson A.G.B."/>
            <person name="Roger A.J."/>
            <person name="Svard S.G."/>
            <person name="Andersson J.O."/>
        </authorList>
    </citation>
    <scope>NUCLEOTIDE SEQUENCE</scope>
    <source>
        <strain evidence="1">PC1</strain>
    </source>
</reference>
<dbReference type="EMBL" id="GDID01003031">
    <property type="protein sequence ID" value="JAP93575.1"/>
    <property type="molecule type" value="Transcribed_RNA"/>
</dbReference>